<dbReference type="PANTHER" id="PTHR43776">
    <property type="entry name" value="TRANSPORT ATP-BINDING PROTEIN"/>
    <property type="match status" value="1"/>
</dbReference>
<dbReference type="Gene3D" id="3.40.50.300">
    <property type="entry name" value="P-loop containing nucleotide triphosphate hydrolases"/>
    <property type="match status" value="1"/>
</dbReference>
<gene>
    <name evidence="6" type="ORF">GCM10022286_05780</name>
</gene>
<dbReference type="SMART" id="SM00382">
    <property type="entry name" value="AAA"/>
    <property type="match status" value="1"/>
</dbReference>
<organism evidence="6 7">
    <name type="scientific">Gryllotalpicola daejeonensis</name>
    <dbReference type="NCBI Taxonomy" id="993087"/>
    <lineage>
        <taxon>Bacteria</taxon>
        <taxon>Bacillati</taxon>
        <taxon>Actinomycetota</taxon>
        <taxon>Actinomycetes</taxon>
        <taxon>Micrococcales</taxon>
        <taxon>Microbacteriaceae</taxon>
        <taxon>Gryllotalpicola</taxon>
    </lineage>
</organism>
<dbReference type="InterPro" id="IPR027417">
    <property type="entry name" value="P-loop_NTPase"/>
</dbReference>
<dbReference type="InterPro" id="IPR003593">
    <property type="entry name" value="AAA+_ATPase"/>
</dbReference>
<proteinExistence type="inferred from homology"/>
<dbReference type="InterPro" id="IPR050319">
    <property type="entry name" value="ABC_transp_ATP-bind"/>
</dbReference>
<dbReference type="SUPFAM" id="SSF52540">
    <property type="entry name" value="P-loop containing nucleoside triphosphate hydrolases"/>
    <property type="match status" value="1"/>
</dbReference>
<comment type="caution">
    <text evidence="6">The sequence shown here is derived from an EMBL/GenBank/DDBJ whole genome shotgun (WGS) entry which is preliminary data.</text>
</comment>
<evidence type="ECO:0000256" key="4">
    <source>
        <dbReference type="ARBA" id="ARBA00022840"/>
    </source>
</evidence>
<reference evidence="6" key="1">
    <citation type="journal article" date="2014" name="Int. J. Syst. Evol. Microbiol.">
        <title>Complete genome of a new Firmicutes species belonging to the dominant human colonic microbiota ('Ruminococcus bicirculans') reveals two chromosomes and a selective capacity to utilize plant glucans.</title>
        <authorList>
            <consortium name="NISC Comparative Sequencing Program"/>
            <person name="Wegmann U."/>
            <person name="Louis P."/>
            <person name="Goesmann A."/>
            <person name="Henrissat B."/>
            <person name="Duncan S.H."/>
            <person name="Flint H.J."/>
        </authorList>
    </citation>
    <scope>NUCLEOTIDE SEQUENCE</scope>
    <source>
        <strain evidence="6">JCM 17590</strain>
    </source>
</reference>
<evidence type="ECO:0000256" key="3">
    <source>
        <dbReference type="ARBA" id="ARBA00022741"/>
    </source>
</evidence>
<evidence type="ECO:0000313" key="7">
    <source>
        <dbReference type="Proteomes" id="UP001415169"/>
    </source>
</evidence>
<dbReference type="Pfam" id="PF00005">
    <property type="entry name" value="ABC_tran"/>
    <property type="match status" value="1"/>
</dbReference>
<evidence type="ECO:0000313" key="6">
    <source>
        <dbReference type="EMBL" id="GAA4156005.1"/>
    </source>
</evidence>
<evidence type="ECO:0000256" key="2">
    <source>
        <dbReference type="ARBA" id="ARBA00022448"/>
    </source>
</evidence>
<dbReference type="InterPro" id="IPR003439">
    <property type="entry name" value="ABC_transporter-like_ATP-bd"/>
</dbReference>
<keyword evidence="7" id="KW-1185">Reference proteome</keyword>
<dbReference type="RefSeq" id="WP_344790228.1">
    <property type="nucleotide sequence ID" value="NZ_BAABBV010000001.1"/>
</dbReference>
<accession>A0ABP7ZIJ2</accession>
<comment type="similarity">
    <text evidence="1">Belongs to the ABC transporter superfamily.</text>
</comment>
<evidence type="ECO:0000256" key="1">
    <source>
        <dbReference type="ARBA" id="ARBA00005417"/>
    </source>
</evidence>
<reference evidence="6" key="2">
    <citation type="submission" date="2023-12" db="EMBL/GenBank/DDBJ databases">
        <authorList>
            <person name="Sun Q."/>
            <person name="Inoue M."/>
        </authorList>
    </citation>
    <scope>NUCLEOTIDE SEQUENCE</scope>
    <source>
        <strain evidence="6">JCM 17590</strain>
    </source>
</reference>
<protein>
    <recommendedName>
        <fullName evidence="5">ABC transporter domain-containing protein</fullName>
    </recommendedName>
</protein>
<name>A0ABP7ZIJ2_9MICO</name>
<keyword evidence="2" id="KW-0813">Transport</keyword>
<dbReference type="PANTHER" id="PTHR43776:SF7">
    <property type="entry name" value="D,D-DIPEPTIDE TRANSPORT ATP-BINDING PROTEIN DDPF-RELATED"/>
    <property type="match status" value="1"/>
</dbReference>
<keyword evidence="4" id="KW-0067">ATP-binding</keyword>
<keyword evidence="3" id="KW-0547">Nucleotide-binding</keyword>
<dbReference type="Proteomes" id="UP001415169">
    <property type="component" value="Unassembled WGS sequence"/>
</dbReference>
<dbReference type="EMBL" id="BAABBV010000001">
    <property type="protein sequence ID" value="GAA4156005.1"/>
    <property type="molecule type" value="Genomic_DNA"/>
</dbReference>
<dbReference type="CDD" id="cd03257">
    <property type="entry name" value="ABC_NikE_OppD_transporters"/>
    <property type="match status" value="1"/>
</dbReference>
<sequence>MKTQPGSAPTPIVVQDLSAQYRTKGRPGGYALRGVSFEVKAGEILGVLGESGGGKSTLARILAGELVQKGPGGYDIRISGGDAFVNGLALRTLSQSKRNRLTFHTAYLPQDANDRLERTATVAELIQQPIFARDKRFNADAAQNRALTVLDAVGLPLAVMEKYPYELSDGQRQRVAFARSLVLGPNVLIADEPTAGIDATVRDTVVQVITQLRQDPAFAGLVVTHDLAVLRQLGAKVAIMHDGVIVGYGEIDEVFGKPDHPYVARLGQALGA</sequence>
<dbReference type="PROSITE" id="PS50893">
    <property type="entry name" value="ABC_TRANSPORTER_2"/>
    <property type="match status" value="1"/>
</dbReference>
<evidence type="ECO:0000259" key="5">
    <source>
        <dbReference type="PROSITE" id="PS50893"/>
    </source>
</evidence>
<feature type="domain" description="ABC transporter" evidence="5">
    <location>
        <begin position="12"/>
        <end position="267"/>
    </location>
</feature>